<reference key="1">
    <citation type="submission" date="2010-11" db="EMBL/GenBank/DDBJ databases">
        <title>Complete sequence of chromosome of Caldicellulosiruptor kristjanssonii 177R1B.</title>
        <authorList>
            <consortium name="US DOE Joint Genome Institute"/>
            <person name="Lucas S."/>
            <person name="Copeland A."/>
            <person name="Lapidus A."/>
            <person name="Cheng J.-F."/>
            <person name="Bruce D."/>
            <person name="Goodwin L."/>
            <person name="Pitluck S."/>
            <person name="Davenport K."/>
            <person name="Detter J.C."/>
            <person name="Han C."/>
            <person name="Tapia R."/>
            <person name="Land M."/>
            <person name="Hauser L."/>
            <person name="Jeffries C."/>
            <person name="Kyrpides N."/>
            <person name="Ivanova N."/>
            <person name="Mikhailova N."/>
            <person name="Blumer-Schuette S.E."/>
            <person name="Kelly R.M."/>
            <person name="Woyke T."/>
        </authorList>
    </citation>
    <scope>NUCLEOTIDE SEQUENCE</scope>
    <source>
        <strain>177R1B</strain>
    </source>
</reference>
<feature type="transmembrane region" description="Helical" evidence="1">
    <location>
        <begin position="5"/>
        <end position="23"/>
    </location>
</feature>
<feature type="transmembrane region" description="Helical" evidence="1">
    <location>
        <begin position="35"/>
        <end position="53"/>
    </location>
</feature>
<feature type="transmembrane region" description="Helical" evidence="1">
    <location>
        <begin position="120"/>
        <end position="142"/>
    </location>
</feature>
<evidence type="ECO:0000256" key="1">
    <source>
        <dbReference type="SAM" id="Phobius"/>
    </source>
</evidence>
<gene>
    <name evidence="2" type="ordered locus">Calkr_0011</name>
</gene>
<proteinExistence type="predicted"/>
<dbReference type="HOGENOM" id="CLU_144652_0_0_9"/>
<reference evidence="2 3" key="2">
    <citation type="journal article" date="2011" name="J. Bacteriol.">
        <title>Complete genome sequences for the anaerobic, extremely thermophilic plant biomass-degrading bacteria Caldicellulosiruptor hydrothermalis, Caldicellulosiruptor kristjanssonii, Caldicellulosiruptor kronotskyensis, Caldicellulosiruptor owensenis, and Caldicellulosiruptor lactoaceticus.</title>
        <authorList>
            <person name="Blumer-Schuette S.E."/>
            <person name="Ozdemir I."/>
            <person name="Mistry D."/>
            <person name="Lucas S."/>
            <person name="Lapidus A."/>
            <person name="Cheng J.F."/>
            <person name="Goodwin L.A."/>
            <person name="Pitluck S."/>
            <person name="Land M.L."/>
            <person name="Hauser L.J."/>
            <person name="Woyke T."/>
            <person name="Mikhailova N."/>
            <person name="Pati A."/>
            <person name="Kyrpides N.C."/>
            <person name="Ivanova N."/>
            <person name="Detter J.C."/>
            <person name="Walston-Davenport K."/>
            <person name="Han S."/>
            <person name="Adams M.W."/>
            <person name="Kelly R.M."/>
        </authorList>
    </citation>
    <scope>NUCLEOTIDE SEQUENCE [LARGE SCALE GENOMIC DNA]</scope>
    <source>
        <strain evidence="3">ATCC 700853 / DSM 12137 / I77R1B</strain>
    </source>
</reference>
<accession>E4S5E0</accession>
<name>E4S5E0_CALA7</name>
<keyword evidence="3" id="KW-1185">Reference proteome</keyword>
<evidence type="ECO:0000313" key="2">
    <source>
        <dbReference type="EMBL" id="ADQ39601.1"/>
    </source>
</evidence>
<dbReference type="STRING" id="632335.Calkr_0011"/>
<feature type="transmembrane region" description="Helical" evidence="1">
    <location>
        <begin position="65"/>
        <end position="87"/>
    </location>
</feature>
<protein>
    <submittedName>
        <fullName evidence="2">Uncharacterized protein</fullName>
    </submittedName>
</protein>
<sequence length="152" mass="17051">MRKIIIYIFAGLVILYQIIFLTWCVFNKESMSLGGYLIFALSGIGILALISLLNSIFSRSKFTSILTFNIFISATTYLIMQIISYFYEPLIFTDGVKERLLLEAKKKGIEISLGISVGSIISSVMILSLIIALITFIGYSVGKLIRRDKKSK</sequence>
<organism evidence="2 3">
    <name type="scientific">Caldicellulosiruptor acetigenus (strain ATCC 700853 / DSM 12137 / I77R1B)</name>
    <name type="common">Caldicellulosiruptor kristjanssonii</name>
    <dbReference type="NCBI Taxonomy" id="632335"/>
    <lineage>
        <taxon>Bacteria</taxon>
        <taxon>Bacillati</taxon>
        <taxon>Bacillota</taxon>
        <taxon>Bacillota incertae sedis</taxon>
        <taxon>Caldicellulosiruptorales</taxon>
        <taxon>Caldicellulosiruptoraceae</taxon>
        <taxon>Caldicellulosiruptor</taxon>
    </lineage>
</organism>
<keyword evidence="1" id="KW-0812">Transmembrane</keyword>
<dbReference type="Proteomes" id="UP000009256">
    <property type="component" value="Chromosome"/>
</dbReference>
<dbReference type="AlphaFoldDB" id="E4S5E0"/>
<dbReference type="EMBL" id="CP002326">
    <property type="protein sequence ID" value="ADQ39601.1"/>
    <property type="molecule type" value="Genomic_DNA"/>
</dbReference>
<keyword evidence="1" id="KW-1133">Transmembrane helix</keyword>
<evidence type="ECO:0000313" key="3">
    <source>
        <dbReference type="Proteomes" id="UP000009256"/>
    </source>
</evidence>
<dbReference type="KEGG" id="cki:Calkr_0011"/>
<keyword evidence="1" id="KW-0472">Membrane</keyword>